<evidence type="ECO:0000313" key="6">
    <source>
        <dbReference type="Proteomes" id="UP000237881"/>
    </source>
</evidence>
<gene>
    <name evidence="4" type="ORF">C5C04_08510</name>
    <name evidence="5" type="ORF">C5C40_14920</name>
</gene>
<feature type="transmembrane region" description="Helical" evidence="2">
    <location>
        <begin position="79"/>
        <end position="101"/>
    </location>
</feature>
<proteinExistence type="predicted"/>
<dbReference type="EMBL" id="PSVT01000055">
    <property type="protein sequence ID" value="PPH72091.1"/>
    <property type="molecule type" value="Genomic_DNA"/>
</dbReference>
<keyword evidence="2" id="KW-1133">Transmembrane helix</keyword>
<dbReference type="Proteomes" id="UP000237881">
    <property type="component" value="Unassembled WGS sequence"/>
</dbReference>
<evidence type="ECO:0000259" key="3">
    <source>
        <dbReference type="Pfam" id="PF13239"/>
    </source>
</evidence>
<keyword evidence="2" id="KW-0812">Transmembrane</keyword>
<dbReference type="RefSeq" id="WP_104249237.1">
    <property type="nucleotide sequence ID" value="NZ_PSUD01000013.1"/>
</dbReference>
<evidence type="ECO:0000313" key="5">
    <source>
        <dbReference type="EMBL" id="PPH72091.1"/>
    </source>
</evidence>
<comment type="caution">
    <text evidence="4">The sequence shown here is derived from an EMBL/GenBank/DDBJ whole genome shotgun (WGS) entry which is preliminary data.</text>
</comment>
<evidence type="ECO:0000313" key="7">
    <source>
        <dbReference type="Proteomes" id="UP000239698"/>
    </source>
</evidence>
<evidence type="ECO:0000256" key="2">
    <source>
        <dbReference type="SAM" id="Phobius"/>
    </source>
</evidence>
<dbReference type="AlphaFoldDB" id="A0ABD6W7W3"/>
<dbReference type="Proteomes" id="UP000239698">
    <property type="component" value="Unassembled WGS sequence"/>
</dbReference>
<reference evidence="6 7" key="1">
    <citation type="submission" date="2018-02" db="EMBL/GenBank/DDBJ databases">
        <title>Bacteriophage NCPPB3778 and a type I-E CRISPR drive the evolution of the US Biological Select Agent, Rathayibacter toxicus.</title>
        <authorList>
            <person name="Davis E.W.II."/>
            <person name="Tabima J.F."/>
            <person name="Weisberg A.J."/>
            <person name="Lopes L.D."/>
            <person name="Wiseman M.S."/>
            <person name="Wiseman M.S."/>
            <person name="Pupko T."/>
            <person name="Belcher M.S."/>
            <person name="Sechler A.J."/>
            <person name="Tancos M.A."/>
            <person name="Schroeder B.K."/>
            <person name="Murray T.D."/>
            <person name="Luster D.G."/>
            <person name="Schneider W.L."/>
            <person name="Rogers E."/>
            <person name="Andreote F.D."/>
            <person name="Grunwald N.J."/>
            <person name="Putnam M.L."/>
            <person name="Chang J.H."/>
        </authorList>
    </citation>
    <scope>NUCLEOTIDE SEQUENCE [LARGE SCALE GENOMIC DNA]</scope>
    <source>
        <strain evidence="5 7">AY1D6</strain>
        <strain evidence="4 6">AY1I9</strain>
    </source>
</reference>
<evidence type="ECO:0000313" key="4">
    <source>
        <dbReference type="EMBL" id="PPF13865.1"/>
    </source>
</evidence>
<organism evidence="4 6">
    <name type="scientific">Rathayibacter rathayi</name>
    <name type="common">Corynebacterium rathayi</name>
    <dbReference type="NCBI Taxonomy" id="33887"/>
    <lineage>
        <taxon>Bacteria</taxon>
        <taxon>Bacillati</taxon>
        <taxon>Actinomycetota</taxon>
        <taxon>Actinomycetes</taxon>
        <taxon>Micrococcales</taxon>
        <taxon>Microbacteriaceae</taxon>
        <taxon>Rathayibacter</taxon>
    </lineage>
</organism>
<accession>A0ABD6W7W3</accession>
<dbReference type="InterPro" id="IPR025698">
    <property type="entry name" value="2TM_dom"/>
</dbReference>
<name>A0ABD6W7W3_RATRA</name>
<sequence length="125" mass="13610">MTNEWGTPDPSARRDRSAEVVPAADSGEAVEPARVEDAERALAVREVKRRRDFLGSVGGWASVSAITTMIWVATGADGYFWPIWPMVGIGIGVVGQAASIWGPTRKEITEADIAAEMQRRDKRGR</sequence>
<feature type="region of interest" description="Disordered" evidence="1">
    <location>
        <begin position="1"/>
        <end position="32"/>
    </location>
</feature>
<feature type="transmembrane region" description="Helical" evidence="2">
    <location>
        <begin position="53"/>
        <end position="73"/>
    </location>
</feature>
<protein>
    <recommendedName>
        <fullName evidence="3">2TM domain-containing protein</fullName>
    </recommendedName>
</protein>
<keyword evidence="2" id="KW-0472">Membrane</keyword>
<evidence type="ECO:0000256" key="1">
    <source>
        <dbReference type="SAM" id="MobiDB-lite"/>
    </source>
</evidence>
<dbReference type="Pfam" id="PF13239">
    <property type="entry name" value="2TM"/>
    <property type="match status" value="1"/>
</dbReference>
<dbReference type="EMBL" id="PSUL01000017">
    <property type="protein sequence ID" value="PPF13865.1"/>
    <property type="molecule type" value="Genomic_DNA"/>
</dbReference>
<feature type="domain" description="2TM" evidence="3">
    <location>
        <begin position="43"/>
        <end position="116"/>
    </location>
</feature>
<keyword evidence="7" id="KW-1185">Reference proteome</keyword>